<dbReference type="Pfam" id="PF12706">
    <property type="entry name" value="Lactamase_B_2"/>
    <property type="match status" value="1"/>
</dbReference>
<dbReference type="PANTHER" id="PTHR46018">
    <property type="entry name" value="ZINC PHOSPHODIESTERASE ELAC PROTEIN 1"/>
    <property type="match status" value="1"/>
</dbReference>
<evidence type="ECO:0000259" key="3">
    <source>
        <dbReference type="SMART" id="SM00849"/>
    </source>
</evidence>
<comment type="caution">
    <text evidence="4">The sequence shown here is derived from an EMBL/GenBank/DDBJ whole genome shotgun (WGS) entry which is preliminary data.</text>
</comment>
<dbReference type="EMBL" id="WTYV01000009">
    <property type="protein sequence ID" value="MXO73318.1"/>
    <property type="molecule type" value="Genomic_DNA"/>
</dbReference>
<feature type="domain" description="Metallo-beta-lactamase" evidence="3">
    <location>
        <begin position="40"/>
        <end position="247"/>
    </location>
</feature>
<name>A0A844Z1U6_9SPHN</name>
<evidence type="ECO:0000256" key="1">
    <source>
        <dbReference type="ARBA" id="ARBA00022801"/>
    </source>
</evidence>
<feature type="region of interest" description="Disordered" evidence="2">
    <location>
        <begin position="1"/>
        <end position="20"/>
    </location>
</feature>
<organism evidence="4 5">
    <name type="scientific">Alteraurantiacibacter buctensis</name>
    <dbReference type="NCBI Taxonomy" id="1503981"/>
    <lineage>
        <taxon>Bacteria</taxon>
        <taxon>Pseudomonadati</taxon>
        <taxon>Pseudomonadota</taxon>
        <taxon>Alphaproteobacteria</taxon>
        <taxon>Sphingomonadales</taxon>
        <taxon>Erythrobacteraceae</taxon>
        <taxon>Alteraurantiacibacter</taxon>
    </lineage>
</organism>
<dbReference type="InterPro" id="IPR044094">
    <property type="entry name" value="AtsA-like_MBL-fold"/>
</dbReference>
<sequence>MSSALARSGDATTATERTESSYEWVTLGTMGGPMPSAARAEPANLLVRNGSAHLVDVGDGAATAMTVAGADFQELRSIWISHIHFDHIGGLFGALGLRLQTRGTGPLTIYGPPGTRAIVDGLIAAMQPSARSGFGVPGEVPIDPGASITVVELDDGDVVTLDDFTVRVASNTHYSFLPGSANERDFRSLSFRFDLPQRSIVYTGDTGPSDKVTALAQGADMLVTEMIDVEATIANVRRRAPQLSPAEAANMERHLREHHVTTADIGMMAHAAGVGEVVVTHLAGGEAQGERDAAARYAREIGNHYSGRVRVANDQDRF</sequence>
<gene>
    <name evidence="4" type="ORF">GRI99_16970</name>
</gene>
<proteinExistence type="predicted"/>
<dbReference type="SMART" id="SM00849">
    <property type="entry name" value="Lactamase_B"/>
    <property type="match status" value="1"/>
</dbReference>
<dbReference type="Proteomes" id="UP000466966">
    <property type="component" value="Unassembled WGS sequence"/>
</dbReference>
<evidence type="ECO:0000256" key="2">
    <source>
        <dbReference type="SAM" id="MobiDB-lite"/>
    </source>
</evidence>
<dbReference type="InterPro" id="IPR036866">
    <property type="entry name" value="RibonucZ/Hydroxyglut_hydro"/>
</dbReference>
<dbReference type="InterPro" id="IPR001279">
    <property type="entry name" value="Metallo-B-lactamas"/>
</dbReference>
<reference evidence="4 5" key="1">
    <citation type="submission" date="2019-12" db="EMBL/GenBank/DDBJ databases">
        <title>Genomic-based taxomic classification of the family Erythrobacteraceae.</title>
        <authorList>
            <person name="Xu L."/>
        </authorList>
    </citation>
    <scope>NUCLEOTIDE SEQUENCE [LARGE SCALE GENOMIC DNA]</scope>
    <source>
        <strain evidence="4 5">M0322</strain>
    </source>
</reference>
<keyword evidence="5" id="KW-1185">Reference proteome</keyword>
<accession>A0A844Z1U6</accession>
<dbReference type="SUPFAM" id="SSF56281">
    <property type="entry name" value="Metallo-hydrolase/oxidoreductase"/>
    <property type="match status" value="1"/>
</dbReference>
<protein>
    <submittedName>
        <fullName evidence="4">MBL fold metallo-hydrolase</fullName>
    </submittedName>
</protein>
<dbReference type="GO" id="GO:0042781">
    <property type="term" value="F:3'-tRNA processing endoribonuclease activity"/>
    <property type="evidence" value="ECO:0007669"/>
    <property type="project" value="TreeGrafter"/>
</dbReference>
<dbReference type="AlphaFoldDB" id="A0A844Z1U6"/>
<evidence type="ECO:0000313" key="5">
    <source>
        <dbReference type="Proteomes" id="UP000466966"/>
    </source>
</evidence>
<dbReference type="Gene3D" id="3.60.15.10">
    <property type="entry name" value="Ribonuclease Z/Hydroxyacylglutathione hydrolase-like"/>
    <property type="match status" value="1"/>
</dbReference>
<evidence type="ECO:0000313" key="4">
    <source>
        <dbReference type="EMBL" id="MXO73318.1"/>
    </source>
</evidence>
<keyword evidence="1 4" id="KW-0378">Hydrolase</keyword>
<feature type="compositionally biased region" description="Polar residues" evidence="2">
    <location>
        <begin position="1"/>
        <end position="15"/>
    </location>
</feature>
<dbReference type="RefSeq" id="WP_160773252.1">
    <property type="nucleotide sequence ID" value="NZ_WTYV01000009.1"/>
</dbReference>
<dbReference type="OrthoDB" id="9803916at2"/>
<dbReference type="PANTHER" id="PTHR46018:SF2">
    <property type="entry name" value="ZINC PHOSPHODIESTERASE ELAC PROTEIN 1"/>
    <property type="match status" value="1"/>
</dbReference>
<dbReference type="CDD" id="cd07719">
    <property type="entry name" value="arylsulfatase_AtsA-like_MBL-fold"/>
    <property type="match status" value="1"/>
</dbReference>